<dbReference type="InterPro" id="IPR006640">
    <property type="entry name" value="SprT-like_domain"/>
</dbReference>
<dbReference type="GO" id="GO:0031593">
    <property type="term" value="F:polyubiquitin modification-dependent protein binding"/>
    <property type="evidence" value="ECO:0007669"/>
    <property type="project" value="TreeGrafter"/>
</dbReference>
<feature type="compositionally biased region" description="Basic and acidic residues" evidence="3">
    <location>
        <begin position="60"/>
        <end position="97"/>
    </location>
</feature>
<dbReference type="InterPro" id="IPR055220">
    <property type="entry name" value="SPRTN_ZBD"/>
</dbReference>
<feature type="region of interest" description="Disordered" evidence="3">
    <location>
        <begin position="133"/>
        <end position="168"/>
    </location>
</feature>
<gene>
    <name evidence="5" type="primary">RvY_16816</name>
    <name evidence="5" type="synonym">RvY_16816.1</name>
    <name evidence="5" type="ORF">RvY_16816-1</name>
</gene>
<evidence type="ECO:0000256" key="2">
    <source>
        <dbReference type="ARBA" id="ARBA00023242"/>
    </source>
</evidence>
<dbReference type="Proteomes" id="UP000186922">
    <property type="component" value="Unassembled WGS sequence"/>
</dbReference>
<protein>
    <recommendedName>
        <fullName evidence="4">SprT-like domain-containing protein</fullName>
    </recommendedName>
</protein>
<reference evidence="5 6" key="1">
    <citation type="journal article" date="2016" name="Nat. Commun.">
        <title>Extremotolerant tardigrade genome and improved radiotolerance of human cultured cells by tardigrade-unique protein.</title>
        <authorList>
            <person name="Hashimoto T."/>
            <person name="Horikawa D.D."/>
            <person name="Saito Y."/>
            <person name="Kuwahara H."/>
            <person name="Kozuka-Hata H."/>
            <person name="Shin-I T."/>
            <person name="Minakuchi Y."/>
            <person name="Ohishi K."/>
            <person name="Motoyama A."/>
            <person name="Aizu T."/>
            <person name="Enomoto A."/>
            <person name="Kondo K."/>
            <person name="Tanaka S."/>
            <person name="Hara Y."/>
            <person name="Koshikawa S."/>
            <person name="Sagara H."/>
            <person name="Miura T."/>
            <person name="Yokobori S."/>
            <person name="Miyagawa K."/>
            <person name="Suzuki Y."/>
            <person name="Kubo T."/>
            <person name="Oyama M."/>
            <person name="Kohara Y."/>
            <person name="Fujiyama A."/>
            <person name="Arakawa K."/>
            <person name="Katayama T."/>
            <person name="Toyoda A."/>
            <person name="Kunieda T."/>
        </authorList>
    </citation>
    <scope>NUCLEOTIDE SEQUENCE [LARGE SCALE GENOMIC DNA]</scope>
    <source>
        <strain evidence="5 6">YOKOZUNA-1</strain>
    </source>
</reference>
<dbReference type="GO" id="GO:0003697">
    <property type="term" value="F:single-stranded DNA binding"/>
    <property type="evidence" value="ECO:0007669"/>
    <property type="project" value="InterPro"/>
</dbReference>
<dbReference type="GO" id="GO:0006974">
    <property type="term" value="P:DNA damage response"/>
    <property type="evidence" value="ECO:0007669"/>
    <property type="project" value="InterPro"/>
</dbReference>
<dbReference type="PANTHER" id="PTHR21220:SF0">
    <property type="entry name" value="DNA-DEPENDENT METALLOPROTEASE SPRTN"/>
    <property type="match status" value="1"/>
</dbReference>
<evidence type="ECO:0000313" key="6">
    <source>
        <dbReference type="Proteomes" id="UP000186922"/>
    </source>
</evidence>
<dbReference type="PANTHER" id="PTHR21220">
    <property type="entry name" value="DNA-DEPENDENT METALLOPROTEASE SPRTN"/>
    <property type="match status" value="1"/>
</dbReference>
<dbReference type="Pfam" id="PF22934">
    <property type="entry name" value="SPRTN_ZBD"/>
    <property type="match status" value="1"/>
</dbReference>
<dbReference type="SMART" id="SM00731">
    <property type="entry name" value="SprT"/>
    <property type="match status" value="1"/>
</dbReference>
<dbReference type="Pfam" id="PF10263">
    <property type="entry name" value="SprT-like"/>
    <property type="match status" value="1"/>
</dbReference>
<sequence length="494" mass="55566">MERSEIVAVENDSNKNKKQFSSVFPGTGRVLGGKSDKKKEANGPRPSGEFGDDLNWEDEQAIRRVLAENKHDDDSPFIHLDHHPSPSSERIPDDDRTPTGMFGGELTWEDEQAIRRILAENEHDDADFAASLSNLPLIPSDPGSSPEQPSTSRASSDEKRRPGMSLIDPEWETIDPNPDIYALFQQFNREFFWGKLTSVEVKWSKQMTSCAGICRYQSRAGYCSIGLSLPLLKLRPRKDMVETLLHEMIHAYLFVASNDRDRESHGPFFHEHMFRINKAAGTKITVYHSFHDEVAFYKTHVWRCDGVCRTQKPYFGFVKRARNREPSKNDLWWAEHQAKCGGKFVKISQPEGFVSRKRKAAQPDSSPASLSPSQPTLLKFPGFTSAEKLEEPTKYTELKVEAPSGKTSQRQQAVLDTSAFWRNKSPTGSRPVLFGLSNVSANPTPAPKKPKSGEGFGKKAEGLPSGQTQLDKFFPSKKVVERKPDNDSDIIVLD</sequence>
<dbReference type="EMBL" id="BDGG01000014">
    <property type="protein sequence ID" value="GAV06907.1"/>
    <property type="molecule type" value="Genomic_DNA"/>
</dbReference>
<feature type="region of interest" description="Disordered" evidence="3">
    <location>
        <begin position="435"/>
        <end position="494"/>
    </location>
</feature>
<feature type="region of interest" description="Disordered" evidence="3">
    <location>
        <begin position="1"/>
        <end position="100"/>
    </location>
</feature>
<dbReference type="STRING" id="947166.A0A1D1VZX2"/>
<feature type="compositionally biased region" description="Acidic residues" evidence="3">
    <location>
        <begin position="50"/>
        <end position="59"/>
    </location>
</feature>
<comment type="caution">
    <text evidence="5">The sequence shown here is derived from an EMBL/GenBank/DDBJ whole genome shotgun (WGS) entry which is preliminary data.</text>
</comment>
<evidence type="ECO:0000259" key="4">
    <source>
        <dbReference type="SMART" id="SM00731"/>
    </source>
</evidence>
<feature type="compositionally biased region" description="Polar residues" evidence="3">
    <location>
        <begin position="142"/>
        <end position="154"/>
    </location>
</feature>
<keyword evidence="6" id="KW-1185">Reference proteome</keyword>
<evidence type="ECO:0000256" key="3">
    <source>
        <dbReference type="SAM" id="MobiDB-lite"/>
    </source>
</evidence>
<proteinExistence type="predicted"/>
<dbReference type="AlphaFoldDB" id="A0A1D1VZX2"/>
<dbReference type="OrthoDB" id="5236983at2759"/>
<evidence type="ECO:0000256" key="1">
    <source>
        <dbReference type="ARBA" id="ARBA00004123"/>
    </source>
</evidence>
<comment type="subcellular location">
    <subcellularLocation>
        <location evidence="1">Nucleus</location>
    </subcellularLocation>
</comment>
<feature type="region of interest" description="Disordered" evidence="3">
    <location>
        <begin position="356"/>
        <end position="378"/>
    </location>
</feature>
<evidence type="ECO:0000313" key="5">
    <source>
        <dbReference type="EMBL" id="GAV06907.1"/>
    </source>
</evidence>
<feature type="compositionally biased region" description="Polar residues" evidence="3">
    <location>
        <begin position="363"/>
        <end position="376"/>
    </location>
</feature>
<dbReference type="GO" id="GO:0005634">
    <property type="term" value="C:nucleus"/>
    <property type="evidence" value="ECO:0007669"/>
    <property type="project" value="UniProtKB-SubCell"/>
</dbReference>
<organism evidence="5 6">
    <name type="scientific">Ramazzottius varieornatus</name>
    <name type="common">Water bear</name>
    <name type="synonym">Tardigrade</name>
    <dbReference type="NCBI Taxonomy" id="947166"/>
    <lineage>
        <taxon>Eukaryota</taxon>
        <taxon>Metazoa</taxon>
        <taxon>Ecdysozoa</taxon>
        <taxon>Tardigrada</taxon>
        <taxon>Eutardigrada</taxon>
        <taxon>Parachela</taxon>
        <taxon>Hypsibioidea</taxon>
        <taxon>Ramazzottiidae</taxon>
        <taxon>Ramazzottius</taxon>
    </lineage>
</organism>
<keyword evidence="2" id="KW-0539">Nucleus</keyword>
<accession>A0A1D1VZX2</accession>
<dbReference type="GO" id="GO:0004222">
    <property type="term" value="F:metalloendopeptidase activity"/>
    <property type="evidence" value="ECO:0007669"/>
    <property type="project" value="InterPro"/>
</dbReference>
<dbReference type="InterPro" id="IPR044245">
    <property type="entry name" value="Spartan"/>
</dbReference>
<name>A0A1D1VZX2_RAMVA</name>
<feature type="domain" description="SprT-like" evidence="4">
    <location>
        <begin position="178"/>
        <end position="347"/>
    </location>
</feature>